<protein>
    <submittedName>
        <fullName evidence="1">Uncharacterized conserved protein</fullName>
    </submittedName>
</protein>
<dbReference type="InterPro" id="IPR027471">
    <property type="entry name" value="YbeD-like_sf"/>
</dbReference>
<dbReference type="SUPFAM" id="SSF117991">
    <property type="entry name" value="YbeD/HP0495-like"/>
    <property type="match status" value="1"/>
</dbReference>
<dbReference type="Pfam" id="PF04359">
    <property type="entry name" value="DUF493"/>
    <property type="match status" value="1"/>
</dbReference>
<dbReference type="AlphaFoldDB" id="A0A380BV67"/>
<dbReference type="Gene3D" id="3.30.70.260">
    <property type="match status" value="1"/>
</dbReference>
<evidence type="ECO:0000313" key="1">
    <source>
        <dbReference type="EMBL" id="SUJ07703.1"/>
    </source>
</evidence>
<reference evidence="1 2" key="1">
    <citation type="submission" date="2018-06" db="EMBL/GenBank/DDBJ databases">
        <authorList>
            <consortium name="Pathogen Informatics"/>
            <person name="Doyle S."/>
        </authorList>
    </citation>
    <scope>NUCLEOTIDE SEQUENCE [LARGE SCALE GENOMIC DNA]</scope>
    <source>
        <strain evidence="1 2">NCTC11388</strain>
    </source>
</reference>
<organism evidence="1 2">
    <name type="scientific">Sphingobacterium spiritivorum</name>
    <name type="common">Flavobacterium spiritivorum</name>
    <dbReference type="NCBI Taxonomy" id="258"/>
    <lineage>
        <taxon>Bacteria</taxon>
        <taxon>Pseudomonadati</taxon>
        <taxon>Bacteroidota</taxon>
        <taxon>Sphingobacteriia</taxon>
        <taxon>Sphingobacteriales</taxon>
        <taxon>Sphingobacteriaceae</taxon>
        <taxon>Sphingobacterium</taxon>
    </lineage>
</organism>
<proteinExistence type="predicted"/>
<dbReference type="Proteomes" id="UP000254893">
    <property type="component" value="Unassembled WGS sequence"/>
</dbReference>
<dbReference type="InterPro" id="IPR007454">
    <property type="entry name" value="UPF0250_YbeD-like"/>
</dbReference>
<evidence type="ECO:0000313" key="2">
    <source>
        <dbReference type="Proteomes" id="UP000254893"/>
    </source>
</evidence>
<dbReference type="RefSeq" id="WP_115169861.1">
    <property type="nucleotide sequence ID" value="NZ_CP068083.1"/>
</dbReference>
<accession>A0A380BV67</accession>
<gene>
    <name evidence="1" type="ORF">NCTC11388_01795</name>
</gene>
<sequence>MSNLKNINIQDIGDGNDNQKDFYTTFKERLQDVETFPSVYTFKFILPKDEEQLNQIKSIFSGKDAQFSVKESKTGKYNSITVNVTVNDADEVVHYYQEVAKIKGVIML</sequence>
<name>A0A380BV67_SPHSI</name>
<dbReference type="EMBL" id="UGYW01000002">
    <property type="protein sequence ID" value="SUJ07703.1"/>
    <property type="molecule type" value="Genomic_DNA"/>
</dbReference>